<dbReference type="PRINTS" id="PR00095">
    <property type="entry name" value="ANTSNTHASEI"/>
</dbReference>
<evidence type="ECO:0000256" key="1">
    <source>
        <dbReference type="SAM" id="MobiDB-lite"/>
    </source>
</evidence>
<dbReference type="CDD" id="cd02019">
    <property type="entry name" value="NK"/>
    <property type="match status" value="1"/>
</dbReference>
<dbReference type="EMBL" id="BMXK01000003">
    <property type="protein sequence ID" value="GHD02664.1"/>
    <property type="molecule type" value="Genomic_DNA"/>
</dbReference>
<dbReference type="InterPro" id="IPR006805">
    <property type="entry name" value="Anth_synth_I_N"/>
</dbReference>
<feature type="domain" description="Anthranilate synthase component I N-terminal" evidence="3">
    <location>
        <begin position="276"/>
        <end position="414"/>
    </location>
</feature>
<dbReference type="PANTHER" id="PTHR11236">
    <property type="entry name" value="AMINOBENZOATE/ANTHRANILATE SYNTHASE"/>
    <property type="match status" value="1"/>
</dbReference>
<dbReference type="Gene3D" id="3.60.120.10">
    <property type="entry name" value="Anthranilate synthase"/>
    <property type="match status" value="1"/>
</dbReference>
<reference evidence="5" key="1">
    <citation type="journal article" date="2019" name="Int. J. Syst. Evol. Microbiol.">
        <title>The Global Catalogue of Microorganisms (GCM) 10K type strain sequencing project: providing services to taxonomists for standard genome sequencing and annotation.</title>
        <authorList>
            <consortium name="The Broad Institute Genomics Platform"/>
            <consortium name="The Broad Institute Genome Sequencing Center for Infectious Disease"/>
            <person name="Wu L."/>
            <person name="Ma J."/>
        </authorList>
    </citation>
    <scope>NUCLEOTIDE SEQUENCE [LARGE SCALE GENOMIC DNA]</scope>
    <source>
        <strain evidence="5">KCTC 19466</strain>
    </source>
</reference>
<dbReference type="Gene3D" id="3.40.50.300">
    <property type="entry name" value="P-loop containing nucleotide triphosphate hydrolases"/>
    <property type="match status" value="1"/>
</dbReference>
<accession>A0ABQ3GF38</accession>
<dbReference type="Pfam" id="PF04715">
    <property type="entry name" value="Anth_synt_I_N"/>
    <property type="match status" value="1"/>
</dbReference>
<dbReference type="InterPro" id="IPR015890">
    <property type="entry name" value="Chorismate_C"/>
</dbReference>
<evidence type="ECO:0000313" key="5">
    <source>
        <dbReference type="Proteomes" id="UP000642819"/>
    </source>
</evidence>
<dbReference type="Pfam" id="PF00425">
    <property type="entry name" value="Chorismate_bind"/>
    <property type="match status" value="1"/>
</dbReference>
<dbReference type="SUPFAM" id="SSF52540">
    <property type="entry name" value="P-loop containing nucleoside triphosphate hydrolases"/>
    <property type="match status" value="1"/>
</dbReference>
<name>A0ABQ3GF38_9MICC</name>
<evidence type="ECO:0008006" key="6">
    <source>
        <dbReference type="Google" id="ProtNLM"/>
    </source>
</evidence>
<evidence type="ECO:0000259" key="3">
    <source>
        <dbReference type="Pfam" id="PF04715"/>
    </source>
</evidence>
<sequence length="735" mass="78436">MPSATPGHPAHPRSPRSPRPVVIAVDGRSGAGKSTLALELVTRLRRHRTVTLFHLEDIYPGWEGLAEGVEAYATRILPELADGRDAEWRAWDWEAGAEGAARISRSAEIVVVEGVGAGARAARGLLDALIWVSEDDDVRRERALARDGATYEPFWQTWAGQESRWLAAETAGGRTPEDAADVVVSQSGDEAAIDDALSALLHLPQLHEPLAAEAAERSAHPVSVEEVHLGAGALDDGGLEPDLRVPAGAVVAAEVFGRLYPGVSPENEPGDDLAEHALLLEASNPGAEDPGGRNRYSILADASAPLHRQLAEHRLTGTGALTTVTTGRATARVPGPFFAWLDRVWDAAEPELTGNGAASLAESGCDFRTGWVGWLGYELKRESGGSTLASPTPDAALFRADRAVVIDHHERRAWLITTDRGDDADADWGERAREALRVSAGVVPLTPTLDTAPVFSCRDTREEYLAKVRAAQAQIADGNSYEVCVTTRLSTRVPGWDAWAAYLRLRAQNPAPFAVFARFGQVAIAGTSPERFLRIGADGWMRAEPIKGTRRRAVDPTEDAGLKQDLAMSAKDRAENIMIVDLLRNDLVRNADPTTLHVPRLCHIESYASVHQMVSTIDARLRPGASRAEALAAAFPPGSMTGAPKISTMAILDELEDGAARGVYSGALGYFADGGAADTSVVIRTLVMEYDDAGCALSMGVGGAVTADSVPEEEWDEVRTKAFGVLSALDADFPG</sequence>
<gene>
    <name evidence="4" type="ORF">GCM10008096_08040</name>
</gene>
<evidence type="ECO:0000313" key="4">
    <source>
        <dbReference type="EMBL" id="GHD02664.1"/>
    </source>
</evidence>
<dbReference type="InterPro" id="IPR019999">
    <property type="entry name" value="Anth_synth_I-like"/>
</dbReference>
<dbReference type="Proteomes" id="UP000642819">
    <property type="component" value="Unassembled WGS sequence"/>
</dbReference>
<proteinExistence type="predicted"/>
<feature type="domain" description="Chorismate-utilising enzyme C-terminal" evidence="2">
    <location>
        <begin position="461"/>
        <end position="721"/>
    </location>
</feature>
<feature type="region of interest" description="Disordered" evidence="1">
    <location>
        <begin position="1"/>
        <end position="20"/>
    </location>
</feature>
<keyword evidence="5" id="KW-1185">Reference proteome</keyword>
<dbReference type="InterPro" id="IPR027417">
    <property type="entry name" value="P-loop_NTPase"/>
</dbReference>
<dbReference type="SUPFAM" id="SSF56322">
    <property type="entry name" value="ADC synthase"/>
    <property type="match status" value="1"/>
</dbReference>
<evidence type="ECO:0000259" key="2">
    <source>
        <dbReference type="Pfam" id="PF00425"/>
    </source>
</evidence>
<dbReference type="PANTHER" id="PTHR11236:SF18">
    <property type="entry name" value="AMINODEOXYCHORISMATE SYNTHASE"/>
    <property type="match status" value="1"/>
</dbReference>
<comment type="caution">
    <text evidence="4">The sequence shown here is derived from an EMBL/GenBank/DDBJ whole genome shotgun (WGS) entry which is preliminary data.</text>
</comment>
<organism evidence="4 5">
    <name type="scientific">Zhihengliuella salsuginis</name>
    <dbReference type="NCBI Taxonomy" id="578222"/>
    <lineage>
        <taxon>Bacteria</taxon>
        <taxon>Bacillati</taxon>
        <taxon>Actinomycetota</taxon>
        <taxon>Actinomycetes</taxon>
        <taxon>Micrococcales</taxon>
        <taxon>Micrococcaceae</taxon>
        <taxon>Zhihengliuella</taxon>
    </lineage>
</organism>
<protein>
    <recommendedName>
        <fullName evidence="6">Aminodeoxychorismate synthase</fullName>
    </recommendedName>
</protein>
<dbReference type="InterPro" id="IPR005801">
    <property type="entry name" value="ADC_synthase"/>
</dbReference>